<dbReference type="STRING" id="1314781.A0A165KT57"/>
<accession>A0A165KT57</accession>
<evidence type="ECO:0000259" key="3">
    <source>
        <dbReference type="Pfam" id="PF01370"/>
    </source>
</evidence>
<proteinExistence type="inferred from homology"/>
<dbReference type="FunCoup" id="A0A165KT57">
    <property type="interactions" value="76"/>
</dbReference>
<protein>
    <submittedName>
        <fullName evidence="4">NAD(P)-binding protein</fullName>
    </submittedName>
</protein>
<dbReference type="PANTHER" id="PTHR10366">
    <property type="entry name" value="NAD DEPENDENT EPIMERASE/DEHYDRATASE"/>
    <property type="match status" value="1"/>
</dbReference>
<dbReference type="Proteomes" id="UP000077266">
    <property type="component" value="Unassembled WGS sequence"/>
</dbReference>
<sequence length="342" mass="37101">MSTGKRVLLTGASGFVASHILKALLDSGYWVRCTVRSTSKATSIEKQYADKAAQLDFAIVEDIAAPNAHDKAVVADPPLDFVIHTASPFHANVQDPERDFLKPAIDGTRGVLQSVQKFAPSVKRVVVTSRQGTAFACPVHSASDGLGYPDWSPVAYEDGVTNPGLTYLVSKKYAELAALKFIEEQKPNFDLVVMNPPWIFGPVINEQAVGSLNTSTQRISDYLIGGKTEIAPGMDVYVDVRDLAVAHVRSLEVPEAGGQRFLVCANDRFSDQFILDTIHKHFPDVAEKIPVGVPGEVKHEGIHFIGDNSKTTKILGITFRPAEETFADTAKSVLELQKKGTA</sequence>
<dbReference type="GO" id="GO:0016616">
    <property type="term" value="F:oxidoreductase activity, acting on the CH-OH group of donors, NAD or NADP as acceptor"/>
    <property type="evidence" value="ECO:0007669"/>
    <property type="project" value="TreeGrafter"/>
</dbReference>
<keyword evidence="5" id="KW-1185">Reference proteome</keyword>
<keyword evidence="1" id="KW-0560">Oxidoreductase</keyword>
<dbReference type="GO" id="GO:0032259">
    <property type="term" value="P:methylation"/>
    <property type="evidence" value="ECO:0007669"/>
    <property type="project" value="InterPro"/>
</dbReference>
<dbReference type="SUPFAM" id="SSF51735">
    <property type="entry name" value="NAD(P)-binding Rossmann-fold domains"/>
    <property type="match status" value="1"/>
</dbReference>
<dbReference type="Pfam" id="PF01370">
    <property type="entry name" value="Epimerase"/>
    <property type="match status" value="1"/>
</dbReference>
<evidence type="ECO:0000313" key="4">
    <source>
        <dbReference type="EMBL" id="KZV96844.1"/>
    </source>
</evidence>
<name>A0A165KT57_EXIGL</name>
<dbReference type="InterPro" id="IPR036291">
    <property type="entry name" value="NAD(P)-bd_dom_sf"/>
</dbReference>
<evidence type="ECO:0000313" key="5">
    <source>
        <dbReference type="Proteomes" id="UP000077266"/>
    </source>
</evidence>
<gene>
    <name evidence="4" type="ORF">EXIGLDRAFT_714138</name>
</gene>
<feature type="domain" description="NAD-dependent epimerase/dehydratase" evidence="3">
    <location>
        <begin position="7"/>
        <end position="260"/>
    </location>
</feature>
<dbReference type="PROSITE" id="PS00092">
    <property type="entry name" value="N6_MTASE"/>
    <property type="match status" value="1"/>
</dbReference>
<reference evidence="4 5" key="1">
    <citation type="journal article" date="2016" name="Mol. Biol. Evol.">
        <title>Comparative Genomics of Early-Diverging Mushroom-Forming Fungi Provides Insights into the Origins of Lignocellulose Decay Capabilities.</title>
        <authorList>
            <person name="Nagy L.G."/>
            <person name="Riley R."/>
            <person name="Tritt A."/>
            <person name="Adam C."/>
            <person name="Daum C."/>
            <person name="Floudas D."/>
            <person name="Sun H."/>
            <person name="Yadav J.S."/>
            <person name="Pangilinan J."/>
            <person name="Larsson K.H."/>
            <person name="Matsuura K."/>
            <person name="Barry K."/>
            <person name="Labutti K."/>
            <person name="Kuo R."/>
            <person name="Ohm R.A."/>
            <person name="Bhattacharya S.S."/>
            <person name="Shirouzu T."/>
            <person name="Yoshinaga Y."/>
            <person name="Martin F.M."/>
            <person name="Grigoriev I.V."/>
            <person name="Hibbett D.S."/>
        </authorList>
    </citation>
    <scope>NUCLEOTIDE SEQUENCE [LARGE SCALE GENOMIC DNA]</scope>
    <source>
        <strain evidence="4 5">HHB12029</strain>
    </source>
</reference>
<dbReference type="InterPro" id="IPR050425">
    <property type="entry name" value="NAD(P)_dehydrat-like"/>
</dbReference>
<organism evidence="4 5">
    <name type="scientific">Exidia glandulosa HHB12029</name>
    <dbReference type="NCBI Taxonomy" id="1314781"/>
    <lineage>
        <taxon>Eukaryota</taxon>
        <taxon>Fungi</taxon>
        <taxon>Dikarya</taxon>
        <taxon>Basidiomycota</taxon>
        <taxon>Agaricomycotina</taxon>
        <taxon>Agaricomycetes</taxon>
        <taxon>Auriculariales</taxon>
        <taxon>Exidiaceae</taxon>
        <taxon>Exidia</taxon>
    </lineage>
</organism>
<dbReference type="InParanoid" id="A0A165KT57"/>
<dbReference type="GO" id="GO:0003676">
    <property type="term" value="F:nucleic acid binding"/>
    <property type="evidence" value="ECO:0007669"/>
    <property type="project" value="InterPro"/>
</dbReference>
<dbReference type="InterPro" id="IPR002052">
    <property type="entry name" value="DNA_methylase_N6_adenine_CS"/>
</dbReference>
<evidence type="ECO:0000256" key="1">
    <source>
        <dbReference type="ARBA" id="ARBA00023002"/>
    </source>
</evidence>
<dbReference type="AlphaFoldDB" id="A0A165KT57"/>
<evidence type="ECO:0000256" key="2">
    <source>
        <dbReference type="ARBA" id="ARBA00023445"/>
    </source>
</evidence>
<dbReference type="GO" id="GO:0008168">
    <property type="term" value="F:methyltransferase activity"/>
    <property type="evidence" value="ECO:0007669"/>
    <property type="project" value="InterPro"/>
</dbReference>
<dbReference type="InterPro" id="IPR001509">
    <property type="entry name" value="Epimerase_deHydtase"/>
</dbReference>
<dbReference type="Gene3D" id="3.40.50.720">
    <property type="entry name" value="NAD(P)-binding Rossmann-like Domain"/>
    <property type="match status" value="1"/>
</dbReference>
<dbReference type="OrthoDB" id="2735536at2759"/>
<dbReference type="PANTHER" id="PTHR10366:SF564">
    <property type="entry name" value="STEROL-4-ALPHA-CARBOXYLATE 3-DEHYDROGENASE, DECARBOXYLATING"/>
    <property type="match status" value="1"/>
</dbReference>
<comment type="similarity">
    <text evidence="2">Belongs to the NAD(P)-dependent epimerase/dehydratase family. Dihydroflavonol-4-reductase subfamily.</text>
</comment>
<dbReference type="EMBL" id="KV425937">
    <property type="protein sequence ID" value="KZV96844.1"/>
    <property type="molecule type" value="Genomic_DNA"/>
</dbReference>